<evidence type="ECO:0000313" key="14">
    <source>
        <dbReference type="Proteomes" id="UP000619295"/>
    </source>
</evidence>
<evidence type="ECO:0000256" key="9">
    <source>
        <dbReference type="ARBA" id="ARBA00032554"/>
    </source>
</evidence>
<dbReference type="InterPro" id="IPR020568">
    <property type="entry name" value="Ribosomal_Su5_D2-typ_SF"/>
</dbReference>
<evidence type="ECO:0000313" key="13">
    <source>
        <dbReference type="EMBL" id="MBD3849037.1"/>
    </source>
</evidence>
<gene>
    <name evidence="10" type="primary">ispE</name>
    <name evidence="13" type="ORF">IED13_25340</name>
</gene>
<dbReference type="GO" id="GO:0019288">
    <property type="term" value="P:isopentenyl diphosphate biosynthetic process, methylerythritol 4-phosphate pathway"/>
    <property type="evidence" value="ECO:0007669"/>
    <property type="project" value="UniProtKB-UniRule"/>
</dbReference>
<comment type="function">
    <text evidence="10">Catalyzes the phosphorylation of the position 2 hydroxy group of 4-diphosphocytidyl-2C-methyl-D-erythritol.</text>
</comment>
<evidence type="ECO:0000259" key="11">
    <source>
        <dbReference type="Pfam" id="PF00288"/>
    </source>
</evidence>
<feature type="binding site" evidence="10">
    <location>
        <begin position="103"/>
        <end position="113"/>
    </location>
    <ligand>
        <name>ATP</name>
        <dbReference type="ChEBI" id="CHEBI:30616"/>
    </ligand>
</feature>
<dbReference type="Gene3D" id="3.30.70.890">
    <property type="entry name" value="GHMP kinase, C-terminal domain"/>
    <property type="match status" value="1"/>
</dbReference>
<sequence length="297" mass="30305">MAASAGGALPLRTRARAKVNLDLRVLGRRPDGYHELESLVAFAGIGDELALDPGPSLSLTIAGPRAAGLEADDRNLVLRAARAFGQAFPGTHAGAFHLTKRLPVASGIGGGSADAAAALRLLARLNGIALSDPTLREVAAGVGADVPVCLESRARLMAGIGDRLGPALRLPSLFAVLVNPGVPVETVGVFRALGLAAGDRLLAAGGGLPALPTSAAELRAVLARSGNDLAVPAQRIAPEIGEVLERLAALPGSRLVRMSGSGATCFALFDDCVASAAAAKALARQRPEWWVRATLLR</sequence>
<keyword evidence="5 10" id="KW-0547">Nucleotide-binding</keyword>
<dbReference type="PIRSF" id="PIRSF010376">
    <property type="entry name" value="IspE"/>
    <property type="match status" value="1"/>
</dbReference>
<evidence type="ECO:0000256" key="7">
    <source>
        <dbReference type="ARBA" id="ARBA00022840"/>
    </source>
</evidence>
<reference evidence="13" key="1">
    <citation type="submission" date="2020-09" db="EMBL/GenBank/DDBJ databases">
        <title>Bosea spartocytisi sp. nov. a root nodule endophyte of Spartocytisus supranubius in the high mountain ecosystem fo the Teide National Park (Canary Islands, Spain).</title>
        <authorList>
            <person name="Pulido-Suarez L."/>
            <person name="Peix A."/>
            <person name="Igual J.M."/>
            <person name="Socas-Perez N."/>
            <person name="Velazquez E."/>
            <person name="Flores-Felix J.D."/>
            <person name="Leon-Barrios M."/>
        </authorList>
    </citation>
    <scope>NUCLEOTIDE SEQUENCE</scope>
    <source>
        <strain evidence="13">SSUT16</strain>
    </source>
</reference>
<dbReference type="InterPro" id="IPR036554">
    <property type="entry name" value="GHMP_kinase_C_sf"/>
</dbReference>
<dbReference type="InterPro" id="IPR014721">
    <property type="entry name" value="Ribsml_uS5_D2-typ_fold_subgr"/>
</dbReference>
<comment type="similarity">
    <text evidence="1 10">Belongs to the GHMP kinase family. IspE subfamily.</text>
</comment>
<dbReference type="GO" id="GO:0016114">
    <property type="term" value="P:terpenoid biosynthetic process"/>
    <property type="evidence" value="ECO:0007669"/>
    <property type="project" value="UniProtKB-UniRule"/>
</dbReference>
<proteinExistence type="inferred from homology"/>
<evidence type="ECO:0000256" key="3">
    <source>
        <dbReference type="ARBA" id="ARBA00017473"/>
    </source>
</evidence>
<dbReference type="InterPro" id="IPR013750">
    <property type="entry name" value="GHMP_kinase_C_dom"/>
</dbReference>
<dbReference type="SUPFAM" id="SSF55060">
    <property type="entry name" value="GHMP Kinase, C-terminal domain"/>
    <property type="match status" value="1"/>
</dbReference>
<keyword evidence="8 10" id="KW-0414">Isoprene biosynthesis</keyword>
<dbReference type="Pfam" id="PF08544">
    <property type="entry name" value="GHMP_kinases_C"/>
    <property type="match status" value="1"/>
</dbReference>
<dbReference type="Gene3D" id="3.30.230.10">
    <property type="match status" value="1"/>
</dbReference>
<evidence type="ECO:0000259" key="12">
    <source>
        <dbReference type="Pfam" id="PF08544"/>
    </source>
</evidence>
<organism evidence="13 14">
    <name type="scientific">Bosea spartocytisi</name>
    <dbReference type="NCBI Taxonomy" id="2773451"/>
    <lineage>
        <taxon>Bacteria</taxon>
        <taxon>Pseudomonadati</taxon>
        <taxon>Pseudomonadota</taxon>
        <taxon>Alphaproteobacteria</taxon>
        <taxon>Hyphomicrobiales</taxon>
        <taxon>Boseaceae</taxon>
        <taxon>Bosea</taxon>
    </lineage>
</organism>
<feature type="active site" evidence="10">
    <location>
        <position position="18"/>
    </location>
</feature>
<dbReference type="NCBIfam" id="TIGR00154">
    <property type="entry name" value="ispE"/>
    <property type="match status" value="1"/>
</dbReference>
<dbReference type="RefSeq" id="WP_191125834.1">
    <property type="nucleotide sequence ID" value="NZ_JACXWY010000027.1"/>
</dbReference>
<dbReference type="Pfam" id="PF00288">
    <property type="entry name" value="GHMP_kinases_N"/>
    <property type="match status" value="1"/>
</dbReference>
<dbReference type="EC" id="2.7.1.148" evidence="2 10"/>
<protein>
    <recommendedName>
        <fullName evidence="3 10">4-diphosphocytidyl-2-C-methyl-D-erythritol kinase</fullName>
        <shortName evidence="10">CMK</shortName>
        <ecNumber evidence="2 10">2.7.1.148</ecNumber>
    </recommendedName>
    <alternativeName>
        <fullName evidence="9 10">4-(cytidine-5'-diphospho)-2-C-methyl-D-erythritol kinase</fullName>
    </alternativeName>
</protein>
<keyword evidence="7 10" id="KW-0067">ATP-binding</keyword>
<dbReference type="SUPFAM" id="SSF54211">
    <property type="entry name" value="Ribosomal protein S5 domain 2-like"/>
    <property type="match status" value="1"/>
</dbReference>
<keyword evidence="4 10" id="KW-0808">Transferase</keyword>
<dbReference type="InterPro" id="IPR006204">
    <property type="entry name" value="GHMP_kinase_N_dom"/>
</dbReference>
<comment type="catalytic activity">
    <reaction evidence="10">
        <text>4-CDP-2-C-methyl-D-erythritol + ATP = 4-CDP-2-C-methyl-D-erythritol 2-phosphate + ADP + H(+)</text>
        <dbReference type="Rhea" id="RHEA:18437"/>
        <dbReference type="ChEBI" id="CHEBI:15378"/>
        <dbReference type="ChEBI" id="CHEBI:30616"/>
        <dbReference type="ChEBI" id="CHEBI:57823"/>
        <dbReference type="ChEBI" id="CHEBI:57919"/>
        <dbReference type="ChEBI" id="CHEBI:456216"/>
        <dbReference type="EC" id="2.7.1.148"/>
    </reaction>
</comment>
<dbReference type="Proteomes" id="UP000619295">
    <property type="component" value="Unassembled WGS sequence"/>
</dbReference>
<accession>A0A927EEN2</accession>
<evidence type="ECO:0000256" key="4">
    <source>
        <dbReference type="ARBA" id="ARBA00022679"/>
    </source>
</evidence>
<dbReference type="GO" id="GO:0005524">
    <property type="term" value="F:ATP binding"/>
    <property type="evidence" value="ECO:0007669"/>
    <property type="project" value="UniProtKB-UniRule"/>
</dbReference>
<dbReference type="PANTHER" id="PTHR43527:SF2">
    <property type="entry name" value="4-DIPHOSPHOCYTIDYL-2-C-METHYL-D-ERYTHRITOL KINASE, CHLOROPLASTIC"/>
    <property type="match status" value="1"/>
</dbReference>
<keyword evidence="14" id="KW-1185">Reference proteome</keyword>
<keyword evidence="6 10" id="KW-0418">Kinase</keyword>
<name>A0A927EEN2_9HYPH</name>
<feature type="domain" description="GHMP kinase C-terminal" evidence="12">
    <location>
        <begin position="218"/>
        <end position="283"/>
    </location>
</feature>
<feature type="active site" evidence="10">
    <location>
        <position position="145"/>
    </location>
</feature>
<dbReference type="AlphaFoldDB" id="A0A927EEN2"/>
<dbReference type="GO" id="GO:0050515">
    <property type="term" value="F:4-(cytidine 5'-diphospho)-2-C-methyl-D-erythritol kinase activity"/>
    <property type="evidence" value="ECO:0007669"/>
    <property type="project" value="UniProtKB-UniRule"/>
</dbReference>
<evidence type="ECO:0000256" key="5">
    <source>
        <dbReference type="ARBA" id="ARBA00022741"/>
    </source>
</evidence>
<dbReference type="EMBL" id="JACXWY010000027">
    <property type="protein sequence ID" value="MBD3849037.1"/>
    <property type="molecule type" value="Genomic_DNA"/>
</dbReference>
<dbReference type="HAMAP" id="MF_00061">
    <property type="entry name" value="IspE"/>
    <property type="match status" value="1"/>
</dbReference>
<dbReference type="NCBIfam" id="NF011202">
    <property type="entry name" value="PRK14608.1"/>
    <property type="match status" value="1"/>
</dbReference>
<dbReference type="InterPro" id="IPR004424">
    <property type="entry name" value="IspE"/>
</dbReference>
<dbReference type="PANTHER" id="PTHR43527">
    <property type="entry name" value="4-DIPHOSPHOCYTIDYL-2-C-METHYL-D-ERYTHRITOL KINASE, CHLOROPLASTIC"/>
    <property type="match status" value="1"/>
</dbReference>
<evidence type="ECO:0000256" key="6">
    <source>
        <dbReference type="ARBA" id="ARBA00022777"/>
    </source>
</evidence>
<evidence type="ECO:0000256" key="10">
    <source>
        <dbReference type="HAMAP-Rule" id="MF_00061"/>
    </source>
</evidence>
<evidence type="ECO:0000256" key="8">
    <source>
        <dbReference type="ARBA" id="ARBA00023229"/>
    </source>
</evidence>
<evidence type="ECO:0000256" key="2">
    <source>
        <dbReference type="ARBA" id="ARBA00012052"/>
    </source>
</evidence>
<feature type="domain" description="GHMP kinase N-terminal" evidence="11">
    <location>
        <begin position="75"/>
        <end position="150"/>
    </location>
</feature>
<evidence type="ECO:0000256" key="1">
    <source>
        <dbReference type="ARBA" id="ARBA00009684"/>
    </source>
</evidence>
<comment type="caution">
    <text evidence="13">The sequence shown here is derived from an EMBL/GenBank/DDBJ whole genome shotgun (WGS) entry which is preliminary data.</text>
</comment>
<comment type="pathway">
    <text evidence="10">Isoprenoid biosynthesis; isopentenyl diphosphate biosynthesis via DXP pathway; isopentenyl diphosphate from 1-deoxy-D-xylulose 5-phosphate: step 3/6.</text>
</comment>